<dbReference type="OrthoDB" id="3243414at2"/>
<dbReference type="InterPro" id="IPR029058">
    <property type="entry name" value="AB_hydrolase_fold"/>
</dbReference>
<keyword evidence="5" id="KW-1185">Reference proteome</keyword>
<gene>
    <name evidence="4" type="ORF">EV192_103449</name>
</gene>
<dbReference type="AlphaFoldDB" id="A0A4R2JU87"/>
<dbReference type="SMART" id="SM00823">
    <property type="entry name" value="PKS_PP"/>
    <property type="match status" value="1"/>
</dbReference>
<dbReference type="InterPro" id="IPR020806">
    <property type="entry name" value="PKS_PP-bd"/>
</dbReference>
<dbReference type="PROSITE" id="PS50075">
    <property type="entry name" value="CARRIER"/>
    <property type="match status" value="1"/>
</dbReference>
<dbReference type="Pfam" id="PF00550">
    <property type="entry name" value="PP-binding"/>
    <property type="match status" value="1"/>
</dbReference>
<dbReference type="GO" id="GO:0005737">
    <property type="term" value="C:cytoplasm"/>
    <property type="evidence" value="ECO:0007669"/>
    <property type="project" value="TreeGrafter"/>
</dbReference>
<dbReference type="PANTHER" id="PTHR45527:SF1">
    <property type="entry name" value="FATTY ACID SYNTHASE"/>
    <property type="match status" value="1"/>
</dbReference>
<dbReference type="Proteomes" id="UP000295680">
    <property type="component" value="Unassembled WGS sequence"/>
</dbReference>
<dbReference type="InterPro" id="IPR045851">
    <property type="entry name" value="AMP-bd_C_sf"/>
</dbReference>
<dbReference type="Gene3D" id="3.30.300.30">
    <property type="match status" value="1"/>
</dbReference>
<dbReference type="PROSITE" id="PS00012">
    <property type="entry name" value="PHOSPHOPANTETHEINE"/>
    <property type="match status" value="1"/>
</dbReference>
<evidence type="ECO:0000256" key="2">
    <source>
        <dbReference type="ARBA" id="ARBA00022553"/>
    </source>
</evidence>
<sequence length="590" mass="63914">MTAGLRSPRPTPWRRYRAETMHGLFRWCVERWPTAVALRHHDREINYAELDAMSDGYAAALAARGVGPGHFVPVLMPRTPEFIAVLLAVLKRGAAYAALDLRWPRPRLIDMMTMLAAPVVVTEADGPWPLPVWRPALGSGIALPLRVSGDDASAVFFTSGSSGTPKAVVCAHRGTVRLFDDWDFAPVGSGAVMPQSLAASWDAFGLDSWGVLLGGGTLILLDEGTLELARRLRELVRDEGANTVFVPTAVFQMIVETDLDAFAGLRVVGTGGERLSPRHAAQFVRRHPGIPLHNMYGPVESTIAATDHVVQPADCDRPHGIPLGHALPGTDAYVLDGDRPCDVGEIGEICLAGQGLAVGYWQDPALTARKFVSVTLDDVPTRLYRTGDLGSWTSDGLLQFHGRQDRQVKIRGHRVEPDEIERTAQDVDGVGSAVVVPVGGADGNWEELCLFYVSVGELSEEDLRAQLARRLPGYLVPGHVYRIDQLPVLEDRKVDRHELRAVFDRHCAAAQVDQPRTATERLLAGIFTEVLGAPNVSRSASMFTMGGNSLSVARMCVRIDEEFGVSIPVSQVFEAATVAGIAGLLEGTDD</sequence>
<reference evidence="4 5" key="1">
    <citation type="submission" date="2019-03" db="EMBL/GenBank/DDBJ databases">
        <title>Genomic Encyclopedia of Type Strains, Phase IV (KMG-IV): sequencing the most valuable type-strain genomes for metagenomic binning, comparative biology and taxonomic classification.</title>
        <authorList>
            <person name="Goeker M."/>
        </authorList>
    </citation>
    <scope>NUCLEOTIDE SEQUENCE [LARGE SCALE GENOMIC DNA]</scope>
    <source>
        <strain evidence="4 5">DSM 45934</strain>
    </source>
</reference>
<comment type="caution">
    <text evidence="4">The sequence shown here is derived from an EMBL/GenBank/DDBJ whole genome shotgun (WGS) entry which is preliminary data.</text>
</comment>
<keyword evidence="1" id="KW-0596">Phosphopantetheine</keyword>
<protein>
    <submittedName>
        <fullName evidence="4">Amino acid adenylation domain-containing protein</fullName>
    </submittedName>
</protein>
<dbReference type="SUPFAM" id="SSF47336">
    <property type="entry name" value="ACP-like"/>
    <property type="match status" value="1"/>
</dbReference>
<evidence type="ECO:0000313" key="5">
    <source>
        <dbReference type="Proteomes" id="UP000295680"/>
    </source>
</evidence>
<dbReference type="SUPFAM" id="SSF56801">
    <property type="entry name" value="Acetyl-CoA synthetase-like"/>
    <property type="match status" value="1"/>
</dbReference>
<evidence type="ECO:0000259" key="3">
    <source>
        <dbReference type="PROSITE" id="PS50075"/>
    </source>
</evidence>
<dbReference type="RefSeq" id="WP_132116164.1">
    <property type="nucleotide sequence ID" value="NZ_SLWS01000003.1"/>
</dbReference>
<organism evidence="4 5">
    <name type="scientific">Actinocrispum wychmicini</name>
    <dbReference type="NCBI Taxonomy" id="1213861"/>
    <lineage>
        <taxon>Bacteria</taxon>
        <taxon>Bacillati</taxon>
        <taxon>Actinomycetota</taxon>
        <taxon>Actinomycetes</taxon>
        <taxon>Pseudonocardiales</taxon>
        <taxon>Pseudonocardiaceae</taxon>
        <taxon>Actinocrispum</taxon>
    </lineage>
</organism>
<dbReference type="GO" id="GO:0031177">
    <property type="term" value="F:phosphopantetheine binding"/>
    <property type="evidence" value="ECO:0007669"/>
    <property type="project" value="InterPro"/>
</dbReference>
<dbReference type="Gene3D" id="3.40.50.12780">
    <property type="entry name" value="N-terminal domain of ligase-like"/>
    <property type="match status" value="1"/>
</dbReference>
<feature type="domain" description="Carrier" evidence="3">
    <location>
        <begin position="514"/>
        <end position="589"/>
    </location>
</feature>
<evidence type="ECO:0000313" key="4">
    <source>
        <dbReference type="EMBL" id="TCO60868.1"/>
    </source>
</evidence>
<name>A0A4R2JU87_9PSEU</name>
<accession>A0A4R2JU87</accession>
<dbReference type="InterPro" id="IPR006162">
    <property type="entry name" value="Ppantetheine_attach_site"/>
</dbReference>
<dbReference type="PANTHER" id="PTHR45527">
    <property type="entry name" value="NONRIBOSOMAL PEPTIDE SYNTHETASE"/>
    <property type="match status" value="1"/>
</dbReference>
<proteinExistence type="predicted"/>
<dbReference type="InterPro" id="IPR000873">
    <property type="entry name" value="AMP-dep_synth/lig_dom"/>
</dbReference>
<dbReference type="GO" id="GO:0043041">
    <property type="term" value="P:amino acid activation for nonribosomal peptide biosynthetic process"/>
    <property type="evidence" value="ECO:0007669"/>
    <property type="project" value="TreeGrafter"/>
</dbReference>
<dbReference type="InterPro" id="IPR020845">
    <property type="entry name" value="AMP-binding_CS"/>
</dbReference>
<dbReference type="PROSITE" id="PS00455">
    <property type="entry name" value="AMP_BINDING"/>
    <property type="match status" value="1"/>
</dbReference>
<dbReference type="Gene3D" id="3.40.50.1820">
    <property type="entry name" value="alpha/beta hydrolase"/>
    <property type="match status" value="1"/>
</dbReference>
<dbReference type="Pfam" id="PF00501">
    <property type="entry name" value="AMP-binding"/>
    <property type="match status" value="1"/>
</dbReference>
<evidence type="ECO:0000256" key="1">
    <source>
        <dbReference type="ARBA" id="ARBA00022450"/>
    </source>
</evidence>
<dbReference type="InterPro" id="IPR009081">
    <property type="entry name" value="PP-bd_ACP"/>
</dbReference>
<dbReference type="InterPro" id="IPR036736">
    <property type="entry name" value="ACP-like_sf"/>
</dbReference>
<dbReference type="GO" id="GO:0044550">
    <property type="term" value="P:secondary metabolite biosynthetic process"/>
    <property type="evidence" value="ECO:0007669"/>
    <property type="project" value="TreeGrafter"/>
</dbReference>
<dbReference type="InterPro" id="IPR042099">
    <property type="entry name" value="ANL_N_sf"/>
</dbReference>
<dbReference type="EMBL" id="SLWS01000003">
    <property type="protein sequence ID" value="TCO60868.1"/>
    <property type="molecule type" value="Genomic_DNA"/>
</dbReference>
<keyword evidence="2" id="KW-0597">Phosphoprotein</keyword>